<gene>
    <name evidence="1" type="ORF">EXIGLDRAFT_728929</name>
</gene>
<organism evidence="1 2">
    <name type="scientific">Exidia glandulosa HHB12029</name>
    <dbReference type="NCBI Taxonomy" id="1314781"/>
    <lineage>
        <taxon>Eukaryota</taxon>
        <taxon>Fungi</taxon>
        <taxon>Dikarya</taxon>
        <taxon>Basidiomycota</taxon>
        <taxon>Agaricomycotina</taxon>
        <taxon>Agaricomycetes</taxon>
        <taxon>Auriculariales</taxon>
        <taxon>Exidiaceae</taxon>
        <taxon>Exidia</taxon>
    </lineage>
</organism>
<reference evidence="1 2" key="1">
    <citation type="journal article" date="2016" name="Mol. Biol. Evol.">
        <title>Comparative Genomics of Early-Diverging Mushroom-Forming Fungi Provides Insights into the Origins of Lignocellulose Decay Capabilities.</title>
        <authorList>
            <person name="Nagy L.G."/>
            <person name="Riley R."/>
            <person name="Tritt A."/>
            <person name="Adam C."/>
            <person name="Daum C."/>
            <person name="Floudas D."/>
            <person name="Sun H."/>
            <person name="Yadav J.S."/>
            <person name="Pangilinan J."/>
            <person name="Larsson K.H."/>
            <person name="Matsuura K."/>
            <person name="Barry K."/>
            <person name="Labutti K."/>
            <person name="Kuo R."/>
            <person name="Ohm R.A."/>
            <person name="Bhattacharya S.S."/>
            <person name="Shirouzu T."/>
            <person name="Yoshinaga Y."/>
            <person name="Martin F.M."/>
            <person name="Grigoriev I.V."/>
            <person name="Hibbett D.S."/>
        </authorList>
    </citation>
    <scope>NUCLEOTIDE SEQUENCE [LARGE SCALE GENOMIC DNA]</scope>
    <source>
        <strain evidence="1 2">HHB12029</strain>
    </source>
</reference>
<protein>
    <submittedName>
        <fullName evidence="1">Uncharacterized protein</fullName>
    </submittedName>
</protein>
<accession>A0A166B5N7</accession>
<name>A0A166B5N7_EXIGL</name>
<evidence type="ECO:0000313" key="1">
    <source>
        <dbReference type="EMBL" id="KZV98099.1"/>
    </source>
</evidence>
<sequence length="390" mass="44242">MSFANLGRWWRAYRLNRAGFHHVVPKSPLHDLLIGLWSTYCWIIIPYRGYETLRDIHDEKEFKAKISRLSLDVNIPKSVVTHGVSAQRAKRTGQDDRTAIAWLRAIKDVDSDSSDRRLLAFLGTEFSDAVAVWLSGPSLRCWWTSIQLLQYHEDFAQVSQPIHEVILAAIDECRLVKQDPKVLTTLALVGGSCQYIFERQLLADSLEQLHRSESSGEVFHRLRLLMRAASESDRRSRVLQLAILHDASASEQALACKQSRRLFAESCALLAHHVMDDLADGVPDSTPFPSRRVVQHLHAKARRDLRMSDAASDALEVLVRIELTSGRLELYSPRKGHISRTFGHYREAKRLSKPGSPLHNEAASYYDSIVISCEQAVARREAEEADTERS</sequence>
<evidence type="ECO:0000313" key="2">
    <source>
        <dbReference type="Proteomes" id="UP000077266"/>
    </source>
</evidence>
<dbReference type="InParanoid" id="A0A166B5N7"/>
<dbReference type="AlphaFoldDB" id="A0A166B5N7"/>
<dbReference type="EMBL" id="KV425922">
    <property type="protein sequence ID" value="KZV98099.1"/>
    <property type="molecule type" value="Genomic_DNA"/>
</dbReference>
<proteinExistence type="predicted"/>
<dbReference type="Proteomes" id="UP000077266">
    <property type="component" value="Unassembled WGS sequence"/>
</dbReference>
<keyword evidence="2" id="KW-1185">Reference proteome</keyword>